<feature type="region of interest" description="Disordered" evidence="1">
    <location>
        <begin position="355"/>
        <end position="625"/>
    </location>
</feature>
<comment type="caution">
    <text evidence="2">The sequence shown here is derived from an EMBL/GenBank/DDBJ whole genome shotgun (WGS) entry which is preliminary data.</text>
</comment>
<feature type="region of interest" description="Disordered" evidence="1">
    <location>
        <begin position="154"/>
        <end position="181"/>
    </location>
</feature>
<protein>
    <recommendedName>
        <fullName evidence="4">BZIP domain-containing protein</fullName>
    </recommendedName>
</protein>
<feature type="compositionally biased region" description="Polar residues" evidence="1">
    <location>
        <begin position="370"/>
        <end position="399"/>
    </location>
</feature>
<feature type="compositionally biased region" description="Polar residues" evidence="1">
    <location>
        <begin position="154"/>
        <end position="166"/>
    </location>
</feature>
<sequence>MTVAGATRPRRNQVRQEPANRDKDDGLNGAHSSAEAGRSDNSIVSSEEEEETSESGEEDDQEDDEDGEEDEDDDEAEAEDGEDDEDESPFRFLEQLDSNWLIRKSQGSISLSAPSASQGANDSRSPAAGADDTEFYGAMIQMLTHVLGSSDSVTWPNQHTPASQLAPSPFGPSYSSPAQTSSHANFALAASSRSPAGGGSERSKSELSALQPMIQALIARLGKDHQLPRRPVGEQDLTALLQTLMEQQQRQQEQQRTQREGSSNQAVGSYSASNYALGQQYPMAQVTSSRASKKPGQTQSTFAPVQSIAYQPLNFADLDFEDEDEDDPDFNPDLNPDLPLPSAWSLAVRDVVASEESRAAAAAAAAVASHSGTPSGNQTPATNGLLNDTYRASNPQPSDRSPMHTPRGTDTCRASLGEQTVQSSGRESLGGISNSDHASSAAPGRTVQADDRWSSSRHVVPQAPSFSTAREDTSSTLLLSPSGRPVRSSRKRQSSPISAPQARDARGGRREDTHQLLTGSQGFRDEGEYTGQSAHRATLNTARAGLSPSMRERSSTCFDATSASVPPQSQSQSQSGDTESSAPRKRGRKPVLEPGEAQRRRAQRNIEYQRMRRQAKKAEESEQGETVLELKAEVKMLRAEMERLRDENAMLRAQRELERLQRSDS</sequence>
<evidence type="ECO:0000256" key="1">
    <source>
        <dbReference type="SAM" id="MobiDB-lite"/>
    </source>
</evidence>
<feature type="region of interest" description="Disordered" evidence="1">
    <location>
        <begin position="109"/>
        <end position="132"/>
    </location>
</feature>
<evidence type="ECO:0000313" key="2">
    <source>
        <dbReference type="EMBL" id="SNX82276.1"/>
    </source>
</evidence>
<evidence type="ECO:0000313" key="3">
    <source>
        <dbReference type="Proteomes" id="UP001294444"/>
    </source>
</evidence>
<feature type="compositionally biased region" description="Basic and acidic residues" evidence="1">
    <location>
        <begin position="503"/>
        <end position="514"/>
    </location>
</feature>
<feature type="compositionally biased region" description="Polar residues" evidence="1">
    <location>
        <begin position="530"/>
        <end position="541"/>
    </location>
</feature>
<feature type="compositionally biased region" description="Polar residues" evidence="1">
    <location>
        <begin position="417"/>
        <end position="438"/>
    </location>
</feature>
<feature type="compositionally biased region" description="Low complexity" evidence="1">
    <location>
        <begin position="246"/>
        <end position="255"/>
    </location>
</feature>
<proteinExistence type="predicted"/>
<feature type="compositionally biased region" description="Polar residues" evidence="1">
    <location>
        <begin position="109"/>
        <end position="124"/>
    </location>
</feature>
<feature type="region of interest" description="Disordered" evidence="1">
    <location>
        <begin position="246"/>
        <end position="267"/>
    </location>
</feature>
<dbReference type="CDD" id="cd14686">
    <property type="entry name" value="bZIP"/>
    <property type="match status" value="1"/>
</dbReference>
<keyword evidence="3" id="KW-1185">Reference proteome</keyword>
<organism evidence="2 3">
    <name type="scientific">Melanopsichium pennsylvanicum</name>
    <dbReference type="NCBI Taxonomy" id="63383"/>
    <lineage>
        <taxon>Eukaryota</taxon>
        <taxon>Fungi</taxon>
        <taxon>Dikarya</taxon>
        <taxon>Basidiomycota</taxon>
        <taxon>Ustilaginomycotina</taxon>
        <taxon>Ustilaginomycetes</taxon>
        <taxon>Ustilaginales</taxon>
        <taxon>Ustilaginaceae</taxon>
        <taxon>Melanopsichium</taxon>
    </lineage>
</organism>
<feature type="compositionally biased region" description="Low complexity" evidence="1">
    <location>
        <begin position="359"/>
        <end position="369"/>
    </location>
</feature>
<feature type="region of interest" description="Disordered" evidence="1">
    <location>
        <begin position="1"/>
        <end position="95"/>
    </location>
</feature>
<gene>
    <name evidence="2" type="ORF">MEPE_00982</name>
</gene>
<evidence type="ECO:0008006" key="4">
    <source>
        <dbReference type="Google" id="ProtNLM"/>
    </source>
</evidence>
<dbReference type="Proteomes" id="UP001294444">
    <property type="component" value="Unassembled WGS sequence"/>
</dbReference>
<feature type="region of interest" description="Disordered" evidence="1">
    <location>
        <begin position="286"/>
        <end position="305"/>
    </location>
</feature>
<feature type="compositionally biased region" description="Polar residues" evidence="1">
    <location>
        <begin position="555"/>
        <end position="567"/>
    </location>
</feature>
<dbReference type="AlphaFoldDB" id="A0AAJ5C364"/>
<feature type="compositionally biased region" description="Polar residues" evidence="1">
    <location>
        <begin position="286"/>
        <end position="304"/>
    </location>
</feature>
<reference evidence="2" key="1">
    <citation type="submission" date="2023-10" db="EMBL/GenBank/DDBJ databases">
        <authorList>
            <person name="Guldener U."/>
        </authorList>
    </citation>
    <scope>NUCLEOTIDE SEQUENCE</scope>
    <source>
        <strain evidence="2">Mp4</strain>
    </source>
</reference>
<accession>A0AAJ5C364</accession>
<name>A0AAJ5C364_9BASI</name>
<dbReference type="EMBL" id="OAPG01000002">
    <property type="protein sequence ID" value="SNX82276.1"/>
    <property type="molecule type" value="Genomic_DNA"/>
</dbReference>
<feature type="compositionally biased region" description="Acidic residues" evidence="1">
    <location>
        <begin position="46"/>
        <end position="87"/>
    </location>
</feature>
<feature type="compositionally biased region" description="Polar residues" evidence="1">
    <location>
        <begin position="464"/>
        <end position="479"/>
    </location>
</feature>